<proteinExistence type="predicted"/>
<evidence type="ECO:0000256" key="3">
    <source>
        <dbReference type="SAM" id="Phobius"/>
    </source>
</evidence>
<protein>
    <recommendedName>
        <fullName evidence="4">GH26 domain-containing protein</fullName>
    </recommendedName>
</protein>
<dbReference type="InterPro" id="IPR017853">
    <property type="entry name" value="GH"/>
</dbReference>
<evidence type="ECO:0000313" key="5">
    <source>
        <dbReference type="EMBL" id="GFH60289.1"/>
    </source>
</evidence>
<evidence type="ECO:0000259" key="4">
    <source>
        <dbReference type="PROSITE" id="PS51764"/>
    </source>
</evidence>
<dbReference type="EMBL" id="BLLK01000069">
    <property type="protein sequence ID" value="GFH60289.1"/>
    <property type="molecule type" value="Genomic_DNA"/>
</dbReference>
<dbReference type="PROSITE" id="PS51764">
    <property type="entry name" value="GH26"/>
    <property type="match status" value="1"/>
</dbReference>
<evidence type="ECO:0000256" key="1">
    <source>
        <dbReference type="ARBA" id="ARBA00022801"/>
    </source>
</evidence>
<dbReference type="SUPFAM" id="SSF51445">
    <property type="entry name" value="(Trans)glycosidases"/>
    <property type="match status" value="1"/>
</dbReference>
<organism evidence="5 6">
    <name type="scientific">Chaetoceros tenuissimus</name>
    <dbReference type="NCBI Taxonomy" id="426638"/>
    <lineage>
        <taxon>Eukaryota</taxon>
        <taxon>Sar</taxon>
        <taxon>Stramenopiles</taxon>
        <taxon>Ochrophyta</taxon>
        <taxon>Bacillariophyta</taxon>
        <taxon>Coscinodiscophyceae</taxon>
        <taxon>Chaetocerotophycidae</taxon>
        <taxon>Chaetocerotales</taxon>
        <taxon>Chaetocerotaceae</taxon>
        <taxon>Chaetoceros</taxon>
    </lineage>
</organism>
<name>A0AAD3HEL0_9STRA</name>
<accession>A0AAD3HEL0</accession>
<feature type="transmembrane region" description="Helical" evidence="3">
    <location>
        <begin position="367"/>
        <end position="386"/>
    </location>
</feature>
<evidence type="ECO:0000313" key="6">
    <source>
        <dbReference type="Proteomes" id="UP001054902"/>
    </source>
</evidence>
<comment type="caution">
    <text evidence="5">The sequence shown here is derived from an EMBL/GenBank/DDBJ whole genome shotgun (WGS) entry which is preliminary data.</text>
</comment>
<keyword evidence="3" id="KW-1133">Transmembrane helix</keyword>
<keyword evidence="6" id="KW-1185">Reference proteome</keyword>
<evidence type="ECO:0000256" key="2">
    <source>
        <dbReference type="ARBA" id="ARBA00023295"/>
    </source>
</evidence>
<dbReference type="AlphaFoldDB" id="A0AAD3HEL0"/>
<keyword evidence="3" id="KW-0472">Membrane</keyword>
<sequence>MTKDCRPGKRKTYLTIGQDLFSIQEYVTSQFNYSLHHSSIAKRTSFVPAAAMAYTDLASLKGLVRPADYGSGVEYASGVINSIFPNTKIGLQLGLWLNGTYGCQQIINGEMDQQMNKLHKYLTFTNASAVFLRIGYEFDNPFFGYSDNATAYILAFQRIVDYMRNHLNEDRLDKTFFVWHSWAAPRAGNLTLEDFYPSDDYVDWIGVSVFRQVYPWKSNWGNGYVDWGGSVKDIEEVLQFAQKRDKPTMIAESTPFGGINMKTADTIKYNETDPWDRWFGKVLTLIEKYDIDMFSYINCDWDKQPMWGGVGFGDTRLSTNAEVMDRWFGNIIRSDGNQKFLMGNSICRGEEEVASPKGSAFAADMPLFIPVILLVISIFIFGKVYTKSKLESFQTWDDKLRICRENRRNSVEKWSKYNLRNSWSSVF</sequence>
<keyword evidence="2" id="KW-0326">Glycosidase</keyword>
<gene>
    <name evidence="5" type="ORF">CTEN210_16765</name>
</gene>
<keyword evidence="1" id="KW-0378">Hydrolase</keyword>
<dbReference type="GO" id="GO:0004553">
    <property type="term" value="F:hydrolase activity, hydrolyzing O-glycosyl compounds"/>
    <property type="evidence" value="ECO:0007669"/>
    <property type="project" value="InterPro"/>
</dbReference>
<feature type="domain" description="GH26" evidence="4">
    <location>
        <begin position="7"/>
        <end position="300"/>
    </location>
</feature>
<keyword evidence="3" id="KW-0812">Transmembrane</keyword>
<dbReference type="Gene3D" id="3.20.20.80">
    <property type="entry name" value="Glycosidases"/>
    <property type="match status" value="1"/>
</dbReference>
<reference evidence="5 6" key="1">
    <citation type="journal article" date="2021" name="Sci. Rep.">
        <title>The genome of the diatom Chaetoceros tenuissimus carries an ancient integrated fragment of an extant virus.</title>
        <authorList>
            <person name="Hongo Y."/>
            <person name="Kimura K."/>
            <person name="Takaki Y."/>
            <person name="Yoshida Y."/>
            <person name="Baba S."/>
            <person name="Kobayashi G."/>
            <person name="Nagasaki K."/>
            <person name="Hano T."/>
            <person name="Tomaru Y."/>
        </authorList>
    </citation>
    <scope>NUCLEOTIDE SEQUENCE [LARGE SCALE GENOMIC DNA]</scope>
    <source>
        <strain evidence="5 6">NIES-3715</strain>
    </source>
</reference>
<dbReference type="InterPro" id="IPR022790">
    <property type="entry name" value="GH26_dom"/>
</dbReference>
<dbReference type="Proteomes" id="UP001054902">
    <property type="component" value="Unassembled WGS sequence"/>
</dbReference>